<name>G8BTT2_TETPH</name>
<keyword evidence="1" id="KW-0472">Membrane</keyword>
<dbReference type="AlphaFoldDB" id="G8BTT2"/>
<dbReference type="STRING" id="1071381.G8BTT2"/>
<dbReference type="EMBL" id="HE612860">
    <property type="protein sequence ID" value="CCE63310.1"/>
    <property type="molecule type" value="Genomic_DNA"/>
</dbReference>
<dbReference type="HOGENOM" id="CLU_042082_0_0_1"/>
<evidence type="ECO:0000256" key="1">
    <source>
        <dbReference type="SAM" id="Phobius"/>
    </source>
</evidence>
<protein>
    <recommendedName>
        <fullName evidence="4">AMP-dependent synthetase/ligase domain-containing protein</fullName>
    </recommendedName>
</protein>
<organism evidence="2 3">
    <name type="scientific">Tetrapisispora phaffii (strain ATCC 24235 / CBS 4417 / NBRC 1672 / NRRL Y-8282 / UCD 70-5)</name>
    <name type="common">Yeast</name>
    <name type="synonym">Fabospora phaffii</name>
    <dbReference type="NCBI Taxonomy" id="1071381"/>
    <lineage>
        <taxon>Eukaryota</taxon>
        <taxon>Fungi</taxon>
        <taxon>Dikarya</taxon>
        <taxon>Ascomycota</taxon>
        <taxon>Saccharomycotina</taxon>
        <taxon>Saccharomycetes</taxon>
        <taxon>Saccharomycetales</taxon>
        <taxon>Saccharomycetaceae</taxon>
        <taxon>Tetrapisispora</taxon>
    </lineage>
</organism>
<dbReference type="RefSeq" id="XP_003685744.1">
    <property type="nucleotide sequence ID" value="XM_003685696.1"/>
</dbReference>
<keyword evidence="1" id="KW-1133">Transmembrane helix</keyword>
<gene>
    <name evidence="2" type="primary">TPHA0E02180</name>
    <name evidence="2" type="ordered locus">TPHA_0E02180</name>
</gene>
<reference evidence="2 3" key="1">
    <citation type="journal article" date="2011" name="Proc. Natl. Acad. Sci. U.S.A.">
        <title>Evolutionary erosion of yeast sex chromosomes by mating-type switching accidents.</title>
        <authorList>
            <person name="Gordon J.L."/>
            <person name="Armisen D."/>
            <person name="Proux-Wera E."/>
            <person name="Oheigeartaigh S.S."/>
            <person name="Byrne K.P."/>
            <person name="Wolfe K.H."/>
        </authorList>
    </citation>
    <scope>NUCLEOTIDE SEQUENCE [LARGE SCALE GENOMIC DNA]</scope>
    <source>
        <strain evidence="3">ATCC 24235 / CBS 4417 / NBRC 1672 / NRRL Y-8282 / UCD 70-5</strain>
    </source>
</reference>
<dbReference type="OrthoDB" id="4138492at2759"/>
<evidence type="ECO:0000313" key="2">
    <source>
        <dbReference type="EMBL" id="CCE63310.1"/>
    </source>
</evidence>
<keyword evidence="3" id="KW-1185">Reference proteome</keyword>
<dbReference type="Proteomes" id="UP000005666">
    <property type="component" value="Chromosome 5"/>
</dbReference>
<dbReference type="OMA" id="ADWNIYT"/>
<dbReference type="GeneID" id="11531452"/>
<dbReference type="KEGG" id="tpf:TPHA_0E02180"/>
<dbReference type="eggNOG" id="ENOG502QWA5">
    <property type="taxonomic scope" value="Eukaryota"/>
</dbReference>
<keyword evidence="1" id="KW-0812">Transmembrane</keyword>
<evidence type="ECO:0000313" key="3">
    <source>
        <dbReference type="Proteomes" id="UP000005666"/>
    </source>
</evidence>
<feature type="transmembrane region" description="Helical" evidence="1">
    <location>
        <begin position="12"/>
        <end position="31"/>
    </location>
</feature>
<evidence type="ECO:0008006" key="4">
    <source>
        <dbReference type="Google" id="ProtNLM"/>
    </source>
</evidence>
<proteinExistence type="predicted"/>
<accession>G8BTT2</accession>
<sequence length="568" mass="63249">MALDLYLTLKLVATIIVVYFSSNWIIANVIFPLTRDLSDVSLLEQASISAVRKDNETAHYRNFLIPSNFPLTTGLNIALGYKFRNGNFGDVWNAILTNSDKNFIRFSNDSNKKYNLQEINSLAKLISKKHFSGNEYKQVGITVNISSLYGFIISLATMMATIRQGDVIPHFLSSVPRQKVDDLDVLVIDSWKSFKLLNGSLSWYKLLIVCDTLANKPHDLNSEIKVVCWDELVEDCKFDDNTFEYSSSDDKADDFKSFAYITSPSNETTCFAQMNLVSSIAAFFKIFPIGKELTSDDELAVAGSFTRSSLSIQLWNKVFAVLLVGGSVSFVNNYALSVSQPTLLFTGSEDLTPIAEKMEDTSNSSLFKKITLSWSTTLLSEGIFSKIAQTSTENSSNSLNKLRCIFLGEIQAKSNTISSMKSSIPRMKKGIRSTLTTIQLNKIRALFGSRVVAELYFPYMIMGPLAATNYYDYRVISNSVESAVSFHGALCTSLEAKFVATDENEHLDISSRQGMLCIRGFTIGKPYERTRLDNAIQLSEKVGGGEGWMPMVGIFGLFGHDGCLYTYN</sequence>